<dbReference type="Pfam" id="PF08240">
    <property type="entry name" value="ADH_N"/>
    <property type="match status" value="1"/>
</dbReference>
<dbReference type="InterPro" id="IPR020843">
    <property type="entry name" value="ER"/>
</dbReference>
<organism evidence="2 3">
    <name type="scientific">Photobacterium ganghwense</name>
    <dbReference type="NCBI Taxonomy" id="320778"/>
    <lineage>
        <taxon>Bacteria</taxon>
        <taxon>Pseudomonadati</taxon>
        <taxon>Pseudomonadota</taxon>
        <taxon>Gammaproteobacteria</taxon>
        <taxon>Vibrionales</taxon>
        <taxon>Vibrionaceae</taxon>
        <taxon>Photobacterium</taxon>
    </lineage>
</organism>
<dbReference type="InterPro" id="IPR050700">
    <property type="entry name" value="YIM1/Zinc_Alcohol_DH_Fams"/>
</dbReference>
<dbReference type="Proteomes" id="UP000035909">
    <property type="component" value="Unassembled WGS sequence"/>
</dbReference>
<dbReference type="EMBL" id="LDOU01000021">
    <property type="protein sequence ID" value="KLV06532.1"/>
    <property type="molecule type" value="Genomic_DNA"/>
</dbReference>
<dbReference type="SMART" id="SM00829">
    <property type="entry name" value="PKS_ER"/>
    <property type="match status" value="1"/>
</dbReference>
<evidence type="ECO:0000259" key="1">
    <source>
        <dbReference type="SMART" id="SM00829"/>
    </source>
</evidence>
<proteinExistence type="predicted"/>
<name>A0A0J1JW59_9GAMM</name>
<dbReference type="SUPFAM" id="SSF51735">
    <property type="entry name" value="NAD(P)-binding Rossmann-fold domains"/>
    <property type="match status" value="1"/>
</dbReference>
<feature type="domain" description="Enoyl reductase (ER)" evidence="1">
    <location>
        <begin position="12"/>
        <end position="311"/>
    </location>
</feature>
<accession>A0A0J1JW59</accession>
<dbReference type="PATRIC" id="fig|320778.3.peg.4159"/>
<dbReference type="InterPro" id="IPR036291">
    <property type="entry name" value="NAD(P)-bd_dom_sf"/>
</dbReference>
<gene>
    <name evidence="2" type="ORF">ABT57_19245</name>
</gene>
<dbReference type="STRING" id="320778.ABT57_19245"/>
<dbReference type="OrthoDB" id="9785812at2"/>
<dbReference type="PANTHER" id="PTHR11695:SF294">
    <property type="entry name" value="RETICULON-4-INTERACTING PROTEIN 1, MITOCHONDRIAL"/>
    <property type="match status" value="1"/>
</dbReference>
<dbReference type="RefSeq" id="WP_047886878.1">
    <property type="nucleotide sequence ID" value="NZ_CP071325.1"/>
</dbReference>
<sequence length="320" mass="32553">MTYQQLAITEFGPPSMLALQCANLPEPQAGEVVVKVHFAGVNPIDAKTRAGLGWAAQQNRDKLPWVPGYDIAGEVVACGEGCELPVGARVAGFIGFPLQGGGYSEYCQVPETALSLVPKGVELAQAAALPLAGQTAWQALDKAGVMAGQRVLILAGAGGVGHIAVQLAAARGAEVFATCSADNKAFVAAMGAQAVDYRAGALDSQIAPVDCLIDLMGGDVGLQALTCVKPGGMVVTVPTITAEAVCEKAISLGLQAEGMLVSPSVAQNGAMLTMLAEGQLVLKVAAVFPLDDGIAAHEQIESGHTQGKLLLMMPAAAVEA</sequence>
<keyword evidence="3" id="KW-1185">Reference proteome</keyword>
<dbReference type="InterPro" id="IPR011032">
    <property type="entry name" value="GroES-like_sf"/>
</dbReference>
<dbReference type="Gene3D" id="3.90.180.10">
    <property type="entry name" value="Medium-chain alcohol dehydrogenases, catalytic domain"/>
    <property type="match status" value="1"/>
</dbReference>
<dbReference type="CDD" id="cd05289">
    <property type="entry name" value="MDR_like_2"/>
    <property type="match status" value="1"/>
</dbReference>
<protein>
    <submittedName>
        <fullName evidence="2">NADPH:quinone reductase</fullName>
    </submittedName>
</protein>
<reference evidence="2 3" key="1">
    <citation type="submission" date="2015-05" db="EMBL/GenBank/DDBJ databases">
        <title>Photobacterium galathea sp. nov.</title>
        <authorList>
            <person name="Machado H."/>
            <person name="Gram L."/>
        </authorList>
    </citation>
    <scope>NUCLEOTIDE SEQUENCE [LARGE SCALE GENOMIC DNA]</scope>
    <source>
        <strain evidence="2 3">DSM 22954</strain>
    </source>
</reference>
<dbReference type="AlphaFoldDB" id="A0A0J1JW59"/>
<evidence type="ECO:0000313" key="3">
    <source>
        <dbReference type="Proteomes" id="UP000035909"/>
    </source>
</evidence>
<dbReference type="GO" id="GO:0016491">
    <property type="term" value="F:oxidoreductase activity"/>
    <property type="evidence" value="ECO:0007669"/>
    <property type="project" value="InterPro"/>
</dbReference>
<dbReference type="PANTHER" id="PTHR11695">
    <property type="entry name" value="ALCOHOL DEHYDROGENASE RELATED"/>
    <property type="match status" value="1"/>
</dbReference>
<dbReference type="InterPro" id="IPR013154">
    <property type="entry name" value="ADH-like_N"/>
</dbReference>
<dbReference type="Pfam" id="PF13602">
    <property type="entry name" value="ADH_zinc_N_2"/>
    <property type="match status" value="1"/>
</dbReference>
<dbReference type="SUPFAM" id="SSF50129">
    <property type="entry name" value="GroES-like"/>
    <property type="match status" value="1"/>
</dbReference>
<comment type="caution">
    <text evidence="2">The sequence shown here is derived from an EMBL/GenBank/DDBJ whole genome shotgun (WGS) entry which is preliminary data.</text>
</comment>
<evidence type="ECO:0000313" key="2">
    <source>
        <dbReference type="EMBL" id="KLV06532.1"/>
    </source>
</evidence>
<dbReference type="Gene3D" id="3.40.50.720">
    <property type="entry name" value="NAD(P)-binding Rossmann-like Domain"/>
    <property type="match status" value="1"/>
</dbReference>